<dbReference type="Pfam" id="PF03781">
    <property type="entry name" value="FGE-sulfatase"/>
    <property type="match status" value="1"/>
</dbReference>
<keyword evidence="1" id="KW-1133">Transmembrane helix</keyword>
<accession>A0ABT2ET95</accession>
<dbReference type="Proteomes" id="UP001204798">
    <property type="component" value="Unassembled WGS sequence"/>
</dbReference>
<evidence type="ECO:0000256" key="1">
    <source>
        <dbReference type="SAM" id="Phobius"/>
    </source>
</evidence>
<dbReference type="EMBL" id="JANUCP010000009">
    <property type="protein sequence ID" value="MCS3921152.1"/>
    <property type="molecule type" value="Genomic_DNA"/>
</dbReference>
<proteinExistence type="predicted"/>
<sequence>MRRFNHAIRHHPKKFDAFRTAFQRFLPTLVLAAAFVMLAVGVGVVSVKDAATAQTSGSQQNQKPKIFVEEIPGTTVKFELVYVPEGEFEFADPTKGGQKRKLKVKGFWIGRTEVTWDEYDVYLYKLDVEDEEEETDAYSRPSRPYGAPDRGWGHHGYPAIGITFHAAEQYCKWLSYKTKRKYRLPTEIEWEYACRANVWDAAPLKDKSLLDKFAWFADNSNEKTQPVAKKQPNPWGIYDMLGNVAEWCVGVDGEPVVRGGSFKDPAEQVHPGARELPSPDWQASDPMVPKSKWWLTDAPFVGFRVVCEDVKPTN</sequence>
<evidence type="ECO:0000313" key="3">
    <source>
        <dbReference type="EMBL" id="MCS3921152.1"/>
    </source>
</evidence>
<comment type="caution">
    <text evidence="3">The sequence shown here is derived from an EMBL/GenBank/DDBJ whole genome shotgun (WGS) entry which is preliminary data.</text>
</comment>
<protein>
    <submittedName>
        <fullName evidence="3">Formylglycine-generating enzyme required for sulfatase activity</fullName>
    </submittedName>
</protein>
<organism evidence="3 4">
    <name type="scientific">Candidatus Fervidibacter sacchari</name>
    <dbReference type="NCBI Taxonomy" id="1448929"/>
    <lineage>
        <taxon>Bacteria</taxon>
        <taxon>Candidatus Fervidibacterota</taxon>
        <taxon>Candidatus Fervidibacter</taxon>
    </lineage>
</organism>
<keyword evidence="4" id="KW-1185">Reference proteome</keyword>
<feature type="transmembrane region" description="Helical" evidence="1">
    <location>
        <begin position="21"/>
        <end position="45"/>
    </location>
</feature>
<dbReference type="InterPro" id="IPR051043">
    <property type="entry name" value="Sulfatase_Mod_Factor_Kinase"/>
</dbReference>
<dbReference type="InterPro" id="IPR042095">
    <property type="entry name" value="SUMF_sf"/>
</dbReference>
<dbReference type="RefSeq" id="WP_259102025.1">
    <property type="nucleotide sequence ID" value="NZ_CP130454.1"/>
</dbReference>
<dbReference type="PANTHER" id="PTHR23150">
    <property type="entry name" value="SULFATASE MODIFYING FACTOR 1, 2"/>
    <property type="match status" value="1"/>
</dbReference>
<reference evidence="3 4" key="1">
    <citation type="submission" date="2022-08" db="EMBL/GenBank/DDBJ databases">
        <title>Bacterial and archaeal communities from various locations to study Microbial Dark Matter (Phase II).</title>
        <authorList>
            <person name="Stepanauskas R."/>
        </authorList>
    </citation>
    <scope>NUCLEOTIDE SEQUENCE [LARGE SCALE GENOMIC DNA]</scope>
    <source>
        <strain evidence="3 4">PD1</strain>
    </source>
</reference>
<evidence type="ECO:0000313" key="4">
    <source>
        <dbReference type="Proteomes" id="UP001204798"/>
    </source>
</evidence>
<dbReference type="InterPro" id="IPR016187">
    <property type="entry name" value="CTDL_fold"/>
</dbReference>
<feature type="domain" description="Sulfatase-modifying factor enzyme-like" evidence="2">
    <location>
        <begin position="79"/>
        <end position="306"/>
    </location>
</feature>
<dbReference type="InterPro" id="IPR005532">
    <property type="entry name" value="SUMF_dom"/>
</dbReference>
<keyword evidence="1" id="KW-0812">Transmembrane</keyword>
<dbReference type="SUPFAM" id="SSF56436">
    <property type="entry name" value="C-type lectin-like"/>
    <property type="match status" value="1"/>
</dbReference>
<evidence type="ECO:0000259" key="2">
    <source>
        <dbReference type="Pfam" id="PF03781"/>
    </source>
</evidence>
<gene>
    <name evidence="3" type="ORF">M2350_003593</name>
</gene>
<keyword evidence="1" id="KW-0472">Membrane</keyword>
<dbReference type="Gene3D" id="3.90.1580.10">
    <property type="entry name" value="paralog of FGE (formylglycine-generating enzyme)"/>
    <property type="match status" value="1"/>
</dbReference>
<dbReference type="PANTHER" id="PTHR23150:SF19">
    <property type="entry name" value="FORMYLGLYCINE-GENERATING ENZYME"/>
    <property type="match status" value="1"/>
</dbReference>
<name>A0ABT2ET95_9BACT</name>